<dbReference type="InterPro" id="IPR013783">
    <property type="entry name" value="Ig-like_fold"/>
</dbReference>
<dbReference type="InterPro" id="IPR039448">
    <property type="entry name" value="Beta_helix"/>
</dbReference>
<evidence type="ECO:0000259" key="3">
    <source>
        <dbReference type="Pfam" id="PF13229"/>
    </source>
</evidence>
<protein>
    <submittedName>
        <fullName evidence="4">Right-handed parallel beta-helix repeat-containing protein</fullName>
    </submittedName>
</protein>
<dbReference type="Pfam" id="PF01345">
    <property type="entry name" value="DUF11"/>
    <property type="match status" value="1"/>
</dbReference>
<feature type="domain" description="DUF11" evidence="2">
    <location>
        <begin position="1158"/>
        <end position="1272"/>
    </location>
</feature>
<evidence type="ECO:0000256" key="1">
    <source>
        <dbReference type="ARBA" id="ARBA00022737"/>
    </source>
</evidence>
<dbReference type="Gene3D" id="2.60.40.10">
    <property type="entry name" value="Immunoglobulins"/>
    <property type="match status" value="1"/>
</dbReference>
<accession>A0ABU3NNV7</accession>
<dbReference type="NCBIfam" id="TIGR01451">
    <property type="entry name" value="B_ant_repeat"/>
    <property type="match status" value="1"/>
</dbReference>
<reference evidence="4 5" key="1">
    <citation type="submission" date="2023-07" db="EMBL/GenBank/DDBJ databases">
        <title>Novel species of Thermanaerothrix with wide hydrolytic capabilities.</title>
        <authorList>
            <person name="Zayulina K.S."/>
            <person name="Podosokorskaya O.A."/>
            <person name="Elcheninov A.G."/>
        </authorList>
    </citation>
    <scope>NUCLEOTIDE SEQUENCE [LARGE SCALE GENOMIC DNA]</scope>
    <source>
        <strain evidence="4 5">4228-RoL</strain>
    </source>
</reference>
<dbReference type="SUPFAM" id="SSF51126">
    <property type="entry name" value="Pectin lyase-like"/>
    <property type="match status" value="4"/>
</dbReference>
<dbReference type="EMBL" id="JAUHMF010000001">
    <property type="protein sequence ID" value="MDT8898045.1"/>
    <property type="molecule type" value="Genomic_DNA"/>
</dbReference>
<dbReference type="InterPro" id="IPR006626">
    <property type="entry name" value="PbH1"/>
</dbReference>
<sequence length="1294" mass="134270">MKGSYLARLITLVVVAALLALGVGSRFSVFAQTGSTLTVCASGCNYTSIQAAIDAAQSGDTIQVKEGTYNEYLSITKPLTLEGEGSDKVTLNATVSNGYGIYIKADNVTVKGLKVVGNSSTYYGIKAEGSSNLTLQNLIVQEYGRSGVDLNGCTNSLVDTVVAQDNGGAGIAVTNSSHITLKNLTTSNNRWGGVALFTASGPYTPGLSDITLEGTNSFGEVNPLYVELADASHTLTNFNQSEFAYIVRSTGVPLFTWYQKDKDTALNFINAANAVNSTFKATAAIQRLSDGTFHVLNTLNIQPAIDLAPSGGTVYVYPGTYTENIRITKKLTLLSTEGREQTTIQGISGEGALGTILISNNTDGVQIGDIGHGFKIIGIDNGYPEVENAAIYFQGNHSNAVIKGNEIVANGEHGLLTEYSAIITGFLIDSNVFSGKTFQGDKPAGNGFGQQFTLPNVPRQLVVMGGGASGTGTTNITFTNNRIIGTAGGFNDEGQPQGNTLVTLDAENSRIEGNVFEGVTSRDATSLRVRRSNVSIKNNVFKSTGLLSPATGHLYLLNNPINDSLIADNTFDKGVYIENLTGGTIGTNVSLFATAAPTNSVIHVLPGTYEEQVVVSGKTLTLQGEGDDPADVVIKSPTTLSAKFTTSVDNKPVVLVQNNANVTIKNLTVDGAKRGGIHTNYRFMGIAFYNAGGTVENVTVTGVRDDENGQISGMQHGLGIYAYNQDGTTRTLTVRNTTVTDFQKNGITVVGSGLTATIEGNTITGAGSTSIIAQNGIQVSYGAAATVRHNTVSGIAYRGQNWVAAGILVLDAGTTTVEGNTLTSTQANIYVVESSATVSANRISAPACVGDACYGIIASDPLSARPSPLEEAVASTTPAQPNRSNNFTLLGSTNPLDTVTITANEISGATYASGESVGLGVYDGYADRDVAVSASQNVISGWSYGVYVGRCDPEVVTCYSGRLRTFALNQNAITENAVGMGTNLTISLNAERNWWGSAHGPQVATNAGGDGQPIEGSTIDYVPWLCDGTDAQPSQIGFQPVSNAETCTNTPTRLRFIVQPPSTAFTNEPFDPQPQVRVEDAQGNLAINYDNAILIALANNPAGGVLGGTLSADPVNGVATFTNLFLNKPGPNYRLLATSGTLTAAYSNYFTVVDPSADLSLSLSAPGSVNAGATFDYTLTVSNAGPKAANALTLTLNLPAGVTYQSASGSGWTCNYSAGTVTCTATSLASGANTTVTVNVTAPAQAGTLTATASVSAASPTDPVPANNNASAGTTVVVLPPTGGSQIFLPLIMR</sequence>
<evidence type="ECO:0000313" key="4">
    <source>
        <dbReference type="EMBL" id="MDT8898045.1"/>
    </source>
</evidence>
<dbReference type="InterPro" id="IPR047589">
    <property type="entry name" value="DUF11_rpt"/>
</dbReference>
<dbReference type="Gene3D" id="2.160.20.10">
    <property type="entry name" value="Single-stranded right-handed beta-helix, Pectin lyase-like"/>
    <property type="match status" value="3"/>
</dbReference>
<feature type="domain" description="Right handed beta helix" evidence="3">
    <location>
        <begin position="654"/>
        <end position="842"/>
    </location>
</feature>
<dbReference type="InterPro" id="IPR051550">
    <property type="entry name" value="SCF-Subunits/Alg-Epimerases"/>
</dbReference>
<comment type="caution">
    <text evidence="4">The sequence shown here is derived from an EMBL/GenBank/DDBJ whole genome shotgun (WGS) entry which is preliminary data.</text>
</comment>
<feature type="domain" description="Right handed beta helix" evidence="3">
    <location>
        <begin position="86"/>
        <end position="201"/>
    </location>
</feature>
<keyword evidence="5" id="KW-1185">Reference proteome</keyword>
<dbReference type="SMART" id="SM00710">
    <property type="entry name" value="PbH1"/>
    <property type="match status" value="15"/>
</dbReference>
<evidence type="ECO:0000313" key="5">
    <source>
        <dbReference type="Proteomes" id="UP001254165"/>
    </source>
</evidence>
<gene>
    <name evidence="4" type="ORF">QYE77_07160</name>
</gene>
<dbReference type="InterPro" id="IPR012334">
    <property type="entry name" value="Pectin_lyas_fold"/>
</dbReference>
<dbReference type="Pfam" id="PF13229">
    <property type="entry name" value="Beta_helix"/>
    <property type="match status" value="2"/>
</dbReference>
<dbReference type="RefSeq" id="WP_315624692.1">
    <property type="nucleotide sequence ID" value="NZ_JAUHMF010000001.1"/>
</dbReference>
<dbReference type="Proteomes" id="UP001254165">
    <property type="component" value="Unassembled WGS sequence"/>
</dbReference>
<dbReference type="InterPro" id="IPR001434">
    <property type="entry name" value="OmcB-like_DUF11"/>
</dbReference>
<name>A0ABU3NNV7_9CHLR</name>
<keyword evidence="1" id="KW-0677">Repeat</keyword>
<dbReference type="InterPro" id="IPR011050">
    <property type="entry name" value="Pectin_lyase_fold/virulence"/>
</dbReference>
<dbReference type="PANTHER" id="PTHR22990:SF15">
    <property type="entry name" value="F-BOX ONLY PROTEIN 10"/>
    <property type="match status" value="1"/>
</dbReference>
<evidence type="ECO:0000259" key="2">
    <source>
        <dbReference type="Pfam" id="PF01345"/>
    </source>
</evidence>
<organism evidence="4 5">
    <name type="scientific">Thermanaerothrix solaris</name>
    <dbReference type="NCBI Taxonomy" id="3058434"/>
    <lineage>
        <taxon>Bacteria</taxon>
        <taxon>Bacillati</taxon>
        <taxon>Chloroflexota</taxon>
        <taxon>Anaerolineae</taxon>
        <taxon>Anaerolineales</taxon>
        <taxon>Anaerolineaceae</taxon>
        <taxon>Thermanaerothrix</taxon>
    </lineage>
</organism>
<proteinExistence type="predicted"/>
<dbReference type="PANTHER" id="PTHR22990">
    <property type="entry name" value="F-BOX ONLY PROTEIN"/>
    <property type="match status" value="1"/>
</dbReference>